<feature type="domain" description="GGDEF" evidence="2">
    <location>
        <begin position="264"/>
        <end position="397"/>
    </location>
</feature>
<dbReference type="STRING" id="1172190.M947_08055"/>
<dbReference type="InterPro" id="IPR042461">
    <property type="entry name" value="LapD_MoxY_peri_C"/>
</dbReference>
<dbReference type="GO" id="GO:0071111">
    <property type="term" value="F:cyclic-guanylate-specific phosphodiesterase activity"/>
    <property type="evidence" value="ECO:0007669"/>
    <property type="project" value="InterPro"/>
</dbReference>
<keyword evidence="1" id="KW-0812">Transmembrane</keyword>
<dbReference type="EMBL" id="AUPZ01000010">
    <property type="protein sequence ID" value="EQB39104.1"/>
    <property type="molecule type" value="Genomic_DNA"/>
</dbReference>
<sequence>MTLFKQIAFMLSIFLLIFLATVLTLNFKSANNSVQERLYEDAKNSATSLSLSLGSANGDISIMTTMINANFDSGNYRRIVLKDVDEALIYDRELQRDTIDVPSWFLELVNIEAPVASANVSSGWNQVGILSVQSDDSYAYKQLYTILIDLLISSSIIFIIGLIVLNLLLVAILKPLKGVQKQAEAIIRNEFIIQQSIPSTVEFKDVVLGMNNMVSKVKAMLAKASQELKYQKELEYIDKVTGLKNRKYLIDKLPEYLKVDAASKGGINMMISISGMIEANEQIGHKEVDKLLLSMANIFDAHATNYENSIVSRMNGTEFSILLPDCLEKDGLILAKNIYNSCQKITKGFELDASLTYISLGLYEYNYKDSIGELLSQSDNALTQAKFSDIKIYLAKAQTTVDVMGKDAWRELIKDAVKDKHISFAPYKVVDAKRKKIVHNILSINLKIDKETIYYYGQFMAPANQAGLSSKIYDNVLDMMFKTPDISLKNLVCSLRLPYDYLVEEGTFDKMHKLFFTHAKALPFRLIVEVPDKFMHQNSIIVKNYKALFDKYNIDMGVFEFIGESVDYQYLQEFRPVYIKAQGDFFLTQSNQALVALRLITDTMGISLIASGVMQMDMLKRLLDKDINIVQGKVSEMIKLL</sequence>
<comment type="caution">
    <text evidence="3">The sequence shown here is derived from an EMBL/GenBank/DDBJ whole genome shotgun (WGS) entry which is preliminary data.</text>
</comment>
<dbReference type="InterPro" id="IPR035919">
    <property type="entry name" value="EAL_sf"/>
</dbReference>
<keyword evidence="1" id="KW-0472">Membrane</keyword>
<dbReference type="InterPro" id="IPR050706">
    <property type="entry name" value="Cyclic-di-GMP_PDE-like"/>
</dbReference>
<feature type="transmembrane region" description="Helical" evidence="1">
    <location>
        <begin position="150"/>
        <end position="173"/>
    </location>
</feature>
<evidence type="ECO:0000313" key="3">
    <source>
        <dbReference type="EMBL" id="EQB39104.1"/>
    </source>
</evidence>
<dbReference type="Gene3D" id="6.20.270.20">
    <property type="entry name" value="LapD/MoxY periplasmic domain"/>
    <property type="match status" value="1"/>
</dbReference>
<dbReference type="Pfam" id="PF00563">
    <property type="entry name" value="EAL"/>
    <property type="match status" value="1"/>
</dbReference>
<dbReference type="eggNOG" id="COG2200">
    <property type="taxonomic scope" value="Bacteria"/>
</dbReference>
<dbReference type="CDD" id="cd01949">
    <property type="entry name" value="GGDEF"/>
    <property type="match status" value="1"/>
</dbReference>
<dbReference type="SUPFAM" id="SSF141868">
    <property type="entry name" value="EAL domain-like"/>
    <property type="match status" value="1"/>
</dbReference>
<evidence type="ECO:0000259" key="2">
    <source>
        <dbReference type="PROSITE" id="PS50887"/>
    </source>
</evidence>
<dbReference type="InterPro" id="IPR032244">
    <property type="entry name" value="LapD_MoxY_N"/>
</dbReference>
<proteinExistence type="predicted"/>
<keyword evidence="4" id="KW-1185">Reference proteome</keyword>
<organism evidence="3 4">
    <name type="scientific">Sulfurimonas hongkongensis</name>
    <dbReference type="NCBI Taxonomy" id="1172190"/>
    <lineage>
        <taxon>Bacteria</taxon>
        <taxon>Pseudomonadati</taxon>
        <taxon>Campylobacterota</taxon>
        <taxon>Epsilonproteobacteria</taxon>
        <taxon>Campylobacterales</taxon>
        <taxon>Sulfurimonadaceae</taxon>
        <taxon>Sulfurimonas</taxon>
    </lineage>
</organism>
<dbReference type="Pfam" id="PF00990">
    <property type="entry name" value="GGDEF"/>
    <property type="match status" value="1"/>
</dbReference>
<dbReference type="InterPro" id="IPR029787">
    <property type="entry name" value="Nucleotide_cyclase"/>
</dbReference>
<accession>T0KPQ9</accession>
<dbReference type="Proteomes" id="UP000015520">
    <property type="component" value="Unassembled WGS sequence"/>
</dbReference>
<dbReference type="Gene3D" id="3.20.20.450">
    <property type="entry name" value="EAL domain"/>
    <property type="match status" value="1"/>
</dbReference>
<dbReference type="SMART" id="SM00267">
    <property type="entry name" value="GGDEF"/>
    <property type="match status" value="1"/>
</dbReference>
<dbReference type="PATRIC" id="fig|1172190.3.peg.1554"/>
<keyword evidence="1" id="KW-1133">Transmembrane helix</keyword>
<name>T0KPQ9_9BACT</name>
<dbReference type="OrthoDB" id="9777298at2"/>
<dbReference type="PANTHER" id="PTHR33121:SF79">
    <property type="entry name" value="CYCLIC DI-GMP PHOSPHODIESTERASE PDED-RELATED"/>
    <property type="match status" value="1"/>
</dbReference>
<dbReference type="Gene3D" id="3.30.70.270">
    <property type="match status" value="1"/>
</dbReference>
<dbReference type="AlphaFoldDB" id="T0KPQ9"/>
<feature type="transmembrane region" description="Helical" evidence="1">
    <location>
        <begin position="6"/>
        <end position="27"/>
    </location>
</feature>
<dbReference type="InterPro" id="IPR043128">
    <property type="entry name" value="Rev_trsase/Diguanyl_cyclase"/>
</dbReference>
<dbReference type="eggNOG" id="COG2199">
    <property type="taxonomic scope" value="Bacteria"/>
</dbReference>
<dbReference type="PANTHER" id="PTHR33121">
    <property type="entry name" value="CYCLIC DI-GMP PHOSPHODIESTERASE PDEF"/>
    <property type="match status" value="1"/>
</dbReference>
<evidence type="ECO:0000256" key="1">
    <source>
        <dbReference type="SAM" id="Phobius"/>
    </source>
</evidence>
<dbReference type="Pfam" id="PF16448">
    <property type="entry name" value="LapD_MoxY_N"/>
    <property type="match status" value="1"/>
</dbReference>
<gene>
    <name evidence="3" type="ORF">M947_08055</name>
</gene>
<dbReference type="NCBIfam" id="TIGR00254">
    <property type="entry name" value="GGDEF"/>
    <property type="match status" value="1"/>
</dbReference>
<dbReference type="InterPro" id="IPR000160">
    <property type="entry name" value="GGDEF_dom"/>
</dbReference>
<dbReference type="InterPro" id="IPR001633">
    <property type="entry name" value="EAL_dom"/>
</dbReference>
<dbReference type="RefSeq" id="WP_021287866.1">
    <property type="nucleotide sequence ID" value="NZ_AUPZ01000010.1"/>
</dbReference>
<reference evidence="3 4" key="1">
    <citation type="submission" date="2013-07" db="EMBL/GenBank/DDBJ databases">
        <title>Sulfurimonas hongkongensis AST-10 Genome Sequencing.</title>
        <authorList>
            <person name="Cai L."/>
            <person name="Zhang T."/>
        </authorList>
    </citation>
    <scope>NUCLEOTIDE SEQUENCE [LARGE SCALE GENOMIC DNA]</scope>
    <source>
        <strain evidence="3 4">AST-10</strain>
    </source>
</reference>
<evidence type="ECO:0000313" key="4">
    <source>
        <dbReference type="Proteomes" id="UP000015520"/>
    </source>
</evidence>
<dbReference type="PROSITE" id="PS50887">
    <property type="entry name" value="GGDEF"/>
    <property type="match status" value="1"/>
</dbReference>
<protein>
    <recommendedName>
        <fullName evidence="2">GGDEF domain-containing protein</fullName>
    </recommendedName>
</protein>
<dbReference type="Gene3D" id="3.30.110.200">
    <property type="match status" value="1"/>
</dbReference>
<dbReference type="SUPFAM" id="SSF55073">
    <property type="entry name" value="Nucleotide cyclase"/>
    <property type="match status" value="1"/>
</dbReference>